<keyword evidence="3" id="KW-1185">Reference proteome</keyword>
<dbReference type="EMBL" id="BLXT01008384">
    <property type="protein sequence ID" value="GFO48177.1"/>
    <property type="molecule type" value="Genomic_DNA"/>
</dbReference>
<protein>
    <submittedName>
        <fullName evidence="2">Uncharacterized protein</fullName>
    </submittedName>
</protein>
<feature type="compositionally biased region" description="Polar residues" evidence="1">
    <location>
        <begin position="57"/>
        <end position="69"/>
    </location>
</feature>
<feature type="region of interest" description="Disordered" evidence="1">
    <location>
        <begin position="1"/>
        <end position="73"/>
    </location>
</feature>
<dbReference type="AlphaFoldDB" id="A0AAV4DV20"/>
<evidence type="ECO:0000256" key="1">
    <source>
        <dbReference type="SAM" id="MobiDB-lite"/>
    </source>
</evidence>
<name>A0AAV4DV20_9GAST</name>
<accession>A0AAV4DV20</accession>
<gene>
    <name evidence="2" type="ORF">PoB_007468200</name>
</gene>
<feature type="region of interest" description="Disordered" evidence="1">
    <location>
        <begin position="89"/>
        <end position="110"/>
    </location>
</feature>
<feature type="compositionally biased region" description="Polar residues" evidence="1">
    <location>
        <begin position="1"/>
        <end position="27"/>
    </location>
</feature>
<proteinExistence type="predicted"/>
<organism evidence="2 3">
    <name type="scientific">Plakobranchus ocellatus</name>
    <dbReference type="NCBI Taxonomy" id="259542"/>
    <lineage>
        <taxon>Eukaryota</taxon>
        <taxon>Metazoa</taxon>
        <taxon>Spiralia</taxon>
        <taxon>Lophotrochozoa</taxon>
        <taxon>Mollusca</taxon>
        <taxon>Gastropoda</taxon>
        <taxon>Heterobranchia</taxon>
        <taxon>Euthyneura</taxon>
        <taxon>Panpulmonata</taxon>
        <taxon>Sacoglossa</taxon>
        <taxon>Placobranchoidea</taxon>
        <taxon>Plakobranchidae</taxon>
        <taxon>Plakobranchus</taxon>
    </lineage>
</organism>
<evidence type="ECO:0000313" key="2">
    <source>
        <dbReference type="EMBL" id="GFO48177.1"/>
    </source>
</evidence>
<evidence type="ECO:0000313" key="3">
    <source>
        <dbReference type="Proteomes" id="UP000735302"/>
    </source>
</evidence>
<sequence length="110" mass="10804">MAASSSGPSGVTAPASSLRPTGLTALTPSPEPSDMTATTASLGPSGVTVGPLPAPSTGPTGVVPSTLSPGPSCDATPVALRLASFTSPEIFRGYPKAQPRNEAVEEGRSE</sequence>
<comment type="caution">
    <text evidence="2">The sequence shown here is derived from an EMBL/GenBank/DDBJ whole genome shotgun (WGS) entry which is preliminary data.</text>
</comment>
<dbReference type="Proteomes" id="UP000735302">
    <property type="component" value="Unassembled WGS sequence"/>
</dbReference>
<reference evidence="2 3" key="1">
    <citation type="journal article" date="2021" name="Elife">
        <title>Chloroplast acquisition without the gene transfer in kleptoplastic sea slugs, Plakobranchus ocellatus.</title>
        <authorList>
            <person name="Maeda T."/>
            <person name="Takahashi S."/>
            <person name="Yoshida T."/>
            <person name="Shimamura S."/>
            <person name="Takaki Y."/>
            <person name="Nagai Y."/>
            <person name="Toyoda A."/>
            <person name="Suzuki Y."/>
            <person name="Arimoto A."/>
            <person name="Ishii H."/>
            <person name="Satoh N."/>
            <person name="Nishiyama T."/>
            <person name="Hasebe M."/>
            <person name="Maruyama T."/>
            <person name="Minagawa J."/>
            <person name="Obokata J."/>
            <person name="Shigenobu S."/>
        </authorList>
    </citation>
    <scope>NUCLEOTIDE SEQUENCE [LARGE SCALE GENOMIC DNA]</scope>
</reference>